<dbReference type="Proteomes" id="UP000623010">
    <property type="component" value="Unassembled WGS sequence"/>
</dbReference>
<sequence>MARAADPLAASAPTRRHPGASRAPGRRPPYPGGMDGEEHACPVCGRPVATVVRRHKTLGVWVPVWGPGPCRNPECAAFAEEDAGTAPADRTGGTRAEEIDGTRAEGT</sequence>
<evidence type="ECO:0000313" key="2">
    <source>
        <dbReference type="EMBL" id="GGZ76004.1"/>
    </source>
</evidence>
<organism evidence="2 3">
    <name type="scientific">Streptomyces echinoruber</name>
    <dbReference type="NCBI Taxonomy" id="68898"/>
    <lineage>
        <taxon>Bacteria</taxon>
        <taxon>Bacillati</taxon>
        <taxon>Actinomycetota</taxon>
        <taxon>Actinomycetes</taxon>
        <taxon>Kitasatosporales</taxon>
        <taxon>Streptomycetaceae</taxon>
        <taxon>Streptomyces</taxon>
    </lineage>
</organism>
<evidence type="ECO:0000313" key="3">
    <source>
        <dbReference type="Proteomes" id="UP000623010"/>
    </source>
</evidence>
<feature type="compositionally biased region" description="Basic and acidic residues" evidence="1">
    <location>
        <begin position="95"/>
        <end position="107"/>
    </location>
</feature>
<name>A0A918R0K7_9ACTN</name>
<evidence type="ECO:0000256" key="1">
    <source>
        <dbReference type="SAM" id="MobiDB-lite"/>
    </source>
</evidence>
<gene>
    <name evidence="2" type="ORF">GCM10010389_11940</name>
</gene>
<protein>
    <submittedName>
        <fullName evidence="2">Uncharacterized protein</fullName>
    </submittedName>
</protein>
<proteinExistence type="predicted"/>
<reference evidence="2" key="2">
    <citation type="submission" date="2020-09" db="EMBL/GenBank/DDBJ databases">
        <authorList>
            <person name="Sun Q."/>
            <person name="Ohkuma M."/>
        </authorList>
    </citation>
    <scope>NUCLEOTIDE SEQUENCE</scope>
    <source>
        <strain evidence="2">JCM 5016</strain>
    </source>
</reference>
<dbReference type="EMBL" id="BMWH01000003">
    <property type="protein sequence ID" value="GGZ76004.1"/>
    <property type="molecule type" value="Genomic_DNA"/>
</dbReference>
<feature type="region of interest" description="Disordered" evidence="1">
    <location>
        <begin position="81"/>
        <end position="107"/>
    </location>
</feature>
<accession>A0A918R0K7</accession>
<feature type="compositionally biased region" description="Low complexity" evidence="1">
    <location>
        <begin position="1"/>
        <end position="12"/>
    </location>
</feature>
<reference evidence="2" key="1">
    <citation type="journal article" date="2014" name="Int. J. Syst. Evol. Microbiol.">
        <title>Complete genome sequence of Corynebacterium casei LMG S-19264T (=DSM 44701T), isolated from a smear-ripened cheese.</title>
        <authorList>
            <consortium name="US DOE Joint Genome Institute (JGI-PGF)"/>
            <person name="Walter F."/>
            <person name="Albersmeier A."/>
            <person name="Kalinowski J."/>
            <person name="Ruckert C."/>
        </authorList>
    </citation>
    <scope>NUCLEOTIDE SEQUENCE</scope>
    <source>
        <strain evidence="2">JCM 5016</strain>
    </source>
</reference>
<comment type="caution">
    <text evidence="2">The sequence shown here is derived from an EMBL/GenBank/DDBJ whole genome shotgun (WGS) entry which is preliminary data.</text>
</comment>
<keyword evidence="3" id="KW-1185">Reference proteome</keyword>
<feature type="region of interest" description="Disordered" evidence="1">
    <location>
        <begin position="1"/>
        <end position="40"/>
    </location>
</feature>
<dbReference type="AlphaFoldDB" id="A0A918R0K7"/>